<keyword evidence="8 13" id="KW-0539">Nucleus</keyword>
<evidence type="ECO:0000259" key="14">
    <source>
        <dbReference type="PROSITE" id="PS52002"/>
    </source>
</evidence>
<sequence>MASALENYISKTVSIVTADGRIIVGTLKGFDQTINLILDESHERVFSSTSGVEQVVLGLYIIRGDNVAVIGEIDDDADSYLDLNSIRAEPLNPVVH</sequence>
<keyword evidence="3 13" id="KW-0507">mRNA processing</keyword>
<evidence type="ECO:0000256" key="3">
    <source>
        <dbReference type="ARBA" id="ARBA00022664"/>
    </source>
</evidence>
<dbReference type="InterPro" id="IPR034103">
    <property type="entry name" value="Lsm8"/>
</dbReference>
<accession>A0A0L8HG89</accession>
<dbReference type="SUPFAM" id="SSF50182">
    <property type="entry name" value="Sm-like ribonucleoproteins"/>
    <property type="match status" value="1"/>
</dbReference>
<evidence type="ECO:0000256" key="11">
    <source>
        <dbReference type="ARBA" id="ARBA00063389"/>
    </source>
</evidence>
<dbReference type="EMBL" id="KQ418200">
    <property type="protein sequence ID" value="KOF88251.1"/>
    <property type="molecule type" value="Genomic_DNA"/>
</dbReference>
<dbReference type="PANTHER" id="PTHR15588">
    <property type="entry name" value="LSM1"/>
    <property type="match status" value="1"/>
</dbReference>
<dbReference type="GO" id="GO:0003729">
    <property type="term" value="F:mRNA binding"/>
    <property type="evidence" value="ECO:0007669"/>
    <property type="project" value="TreeGrafter"/>
</dbReference>
<proteinExistence type="inferred from homology"/>
<keyword evidence="7 13" id="KW-0508">mRNA splicing</keyword>
<dbReference type="GO" id="GO:0046540">
    <property type="term" value="C:U4/U6 x U5 tri-snRNP complex"/>
    <property type="evidence" value="ECO:0007669"/>
    <property type="project" value="UniProtKB-UniRule"/>
</dbReference>
<gene>
    <name evidence="13" type="primary">LSM8</name>
    <name evidence="15" type="ORF">OCBIM_22015146mg</name>
</gene>
<dbReference type="FunFam" id="2.30.30.100:FF:000022">
    <property type="entry name" value="U6 snRNA-associated Sm-like protein LSm8"/>
    <property type="match status" value="1"/>
</dbReference>
<dbReference type="GO" id="GO:0071011">
    <property type="term" value="C:precatalytic spliceosome"/>
    <property type="evidence" value="ECO:0007669"/>
    <property type="project" value="TreeGrafter"/>
</dbReference>
<reference evidence="15" key="1">
    <citation type="submission" date="2015-07" db="EMBL/GenBank/DDBJ databases">
        <title>MeaNS - Measles Nucleotide Surveillance Program.</title>
        <authorList>
            <person name="Tran T."/>
            <person name="Druce J."/>
        </authorList>
    </citation>
    <scope>NUCLEOTIDE SEQUENCE</scope>
    <source>
        <strain evidence="15">UCB-OBI-ISO-001</strain>
        <tissue evidence="15">Gonad</tissue>
    </source>
</reference>
<dbReference type="PROSITE" id="PS52002">
    <property type="entry name" value="SM"/>
    <property type="match status" value="1"/>
</dbReference>
<comment type="similarity">
    <text evidence="2 13">Belongs to the snRNP Sm proteins family.</text>
</comment>
<evidence type="ECO:0000256" key="5">
    <source>
        <dbReference type="ARBA" id="ARBA00022884"/>
    </source>
</evidence>
<evidence type="ECO:0000256" key="2">
    <source>
        <dbReference type="ARBA" id="ARBA00006850"/>
    </source>
</evidence>
<dbReference type="OMA" id="AACDQTT"/>
<keyword evidence="4 13" id="KW-0747">Spliceosome</keyword>
<evidence type="ECO:0000256" key="6">
    <source>
        <dbReference type="ARBA" id="ARBA00022990"/>
    </source>
</evidence>
<dbReference type="KEGG" id="obi:106870841"/>
<dbReference type="InterPro" id="IPR001163">
    <property type="entry name" value="Sm_dom_euk/arc"/>
</dbReference>
<comment type="subunit">
    <text evidence="11">Component of the precatalytic spliceosome (spliceosome B complex). Component of the U4/U6-U5 tri-snRNP complex, a building block of the precatalytic spliceosome (spliceosome B complex). The U4/U6-U5 tri-snRNP complex is composed of the U4, U6 and U5 snRNAs and at least PRPF3, PRPF4, PRPF6, PRPF8, PRPF31, SNRNP200, TXNL4A, SNRNP40, SNRPB, SNRPD1, SNRPD2, SNRPD3, SNRPE, SNRPF, SNRPG, DDX23, CD2BP2, PPIH, SNU13, EFTUD2, SART1 and USP39, plus LSM2, LSM3, LSM4, LSM5, LSM6, LSM7 and LSM8. LSM2, LSM3, LSM4, LSM5, LSM6, LSM7 and LSM8 form a heptameric, ring-shaped subcomplex (the LSM2-8 complex) that is part of the U4/U6-U5 tri-snRNP complex and the precatalytic spliceosome.</text>
</comment>
<feature type="domain" description="Sm" evidence="14">
    <location>
        <begin position="1"/>
        <end position="76"/>
    </location>
</feature>
<evidence type="ECO:0000256" key="8">
    <source>
        <dbReference type="ARBA" id="ARBA00023242"/>
    </source>
</evidence>
<evidence type="ECO:0000256" key="10">
    <source>
        <dbReference type="ARBA" id="ARBA00056431"/>
    </source>
</evidence>
<keyword evidence="9 13" id="KW-0687">Ribonucleoprotein</keyword>
<evidence type="ECO:0000256" key="1">
    <source>
        <dbReference type="ARBA" id="ARBA00004123"/>
    </source>
</evidence>
<protein>
    <recommendedName>
        <fullName evidence="12 13">U6 snRNA-associated Sm-like protein LSm8</fullName>
    </recommendedName>
</protein>
<dbReference type="STRING" id="37653.A0A0L8HG89"/>
<evidence type="ECO:0000256" key="13">
    <source>
        <dbReference type="RuleBase" id="RU365048"/>
    </source>
</evidence>
<dbReference type="Pfam" id="PF01423">
    <property type="entry name" value="LSM"/>
    <property type="match status" value="1"/>
</dbReference>
<comment type="function">
    <text evidence="13">Plays role in pre-mRNA splicing as component of the U4/U6-U5 tri-snRNP complex that is involved in spliceosome assembly, and as component of the precatalytic spliceosome (spliceosome B complex). The heptameric LSM2-8 complex binds specifically to the 3'-terminal U-tract of U6 snRNA.</text>
</comment>
<evidence type="ECO:0000256" key="12">
    <source>
        <dbReference type="ARBA" id="ARBA00067760"/>
    </source>
</evidence>
<keyword evidence="6" id="KW-0007">Acetylation</keyword>
<name>A0A0L8HG89_OCTBM</name>
<dbReference type="InterPro" id="IPR047575">
    <property type="entry name" value="Sm"/>
</dbReference>
<dbReference type="CDD" id="cd01727">
    <property type="entry name" value="LSm8"/>
    <property type="match status" value="1"/>
</dbReference>
<dbReference type="InterPro" id="IPR010920">
    <property type="entry name" value="LSM_dom_sf"/>
</dbReference>
<comment type="function">
    <text evidence="10">Plays a role in pre-mRNA splicing as component of the U4/U6-U5 tri-snRNP complex that is involved in spliceosome assembly, and as component of the precatalytic spliceosome (spliceosome B complex). The heptameric LSM2-8 complex binds specifically to the 3'-terminal U-tract of U6 snRNA.</text>
</comment>
<keyword evidence="5 13" id="KW-0694">RNA-binding</keyword>
<dbReference type="SMART" id="SM00651">
    <property type="entry name" value="Sm"/>
    <property type="match status" value="1"/>
</dbReference>
<dbReference type="Gene3D" id="2.30.30.100">
    <property type="match status" value="1"/>
</dbReference>
<dbReference type="GO" id="GO:0000398">
    <property type="term" value="P:mRNA splicing, via spliceosome"/>
    <property type="evidence" value="ECO:0007669"/>
    <property type="project" value="UniProtKB-UniRule"/>
</dbReference>
<evidence type="ECO:0000256" key="7">
    <source>
        <dbReference type="ARBA" id="ARBA00023187"/>
    </source>
</evidence>
<dbReference type="OrthoDB" id="10263346at2759"/>
<evidence type="ECO:0000256" key="4">
    <source>
        <dbReference type="ARBA" id="ARBA00022728"/>
    </source>
</evidence>
<comment type="subcellular location">
    <subcellularLocation>
        <location evidence="1 13">Nucleus</location>
    </subcellularLocation>
</comment>
<evidence type="ECO:0000256" key="9">
    <source>
        <dbReference type="ARBA" id="ARBA00023274"/>
    </source>
</evidence>
<organism evidence="15">
    <name type="scientific">Octopus bimaculoides</name>
    <name type="common">California two-spotted octopus</name>
    <dbReference type="NCBI Taxonomy" id="37653"/>
    <lineage>
        <taxon>Eukaryota</taxon>
        <taxon>Metazoa</taxon>
        <taxon>Spiralia</taxon>
        <taxon>Lophotrochozoa</taxon>
        <taxon>Mollusca</taxon>
        <taxon>Cephalopoda</taxon>
        <taxon>Coleoidea</taxon>
        <taxon>Octopodiformes</taxon>
        <taxon>Octopoda</taxon>
        <taxon>Incirrata</taxon>
        <taxon>Octopodidae</taxon>
        <taxon>Octopus</taxon>
    </lineage>
</organism>
<dbReference type="InterPro" id="IPR044642">
    <property type="entry name" value="PTHR15588"/>
</dbReference>
<dbReference type="AlphaFoldDB" id="A0A0L8HG89"/>
<dbReference type="GO" id="GO:0005688">
    <property type="term" value="C:U6 snRNP"/>
    <property type="evidence" value="ECO:0007669"/>
    <property type="project" value="UniProtKB-UniRule"/>
</dbReference>
<dbReference type="PANTHER" id="PTHR15588:SF9">
    <property type="entry name" value="U6 SNRNA-ASSOCIATED SM-LIKE PROTEIN LSM8"/>
    <property type="match status" value="1"/>
</dbReference>
<comment type="subunit">
    <text evidence="13">LSm subunits form a heteromer with a doughnut shape.</text>
</comment>
<evidence type="ECO:0000313" key="15">
    <source>
        <dbReference type="EMBL" id="KOF88251.1"/>
    </source>
</evidence>